<dbReference type="KEGG" id="nst:Nstercoris_02240"/>
<dbReference type="PANTHER" id="PTHR21192">
    <property type="entry name" value="NUCLEAR PROTEIN E3-3"/>
    <property type="match status" value="1"/>
</dbReference>
<keyword evidence="2" id="KW-1185">Reference proteome</keyword>
<evidence type="ECO:0000313" key="2">
    <source>
        <dbReference type="Proteomes" id="UP000316473"/>
    </source>
</evidence>
<dbReference type="SUPFAM" id="SSF64076">
    <property type="entry name" value="MTH938-like"/>
    <property type="match status" value="1"/>
</dbReference>
<name>A0A4Y1YRU4_9PROT</name>
<organism evidence="1 2">
    <name type="scientific">Nitrosomonas stercoris</name>
    <dbReference type="NCBI Taxonomy" id="1444684"/>
    <lineage>
        <taxon>Bacteria</taxon>
        <taxon>Pseudomonadati</taxon>
        <taxon>Pseudomonadota</taxon>
        <taxon>Betaproteobacteria</taxon>
        <taxon>Nitrosomonadales</taxon>
        <taxon>Nitrosomonadaceae</taxon>
        <taxon>Nitrosomonas</taxon>
    </lineage>
</organism>
<evidence type="ECO:0008006" key="3">
    <source>
        <dbReference type="Google" id="ProtNLM"/>
    </source>
</evidence>
<dbReference type="AlphaFoldDB" id="A0A4Y1YRU4"/>
<dbReference type="PANTHER" id="PTHR21192:SF2">
    <property type="entry name" value="NADH DEHYDROGENASE [UBIQUINONE] 1 ALPHA SUBCOMPLEX ASSEMBLY FACTOR 3"/>
    <property type="match status" value="1"/>
</dbReference>
<proteinExistence type="predicted"/>
<sequence length="122" mass="13491">MKLHLANVSGLNIFSGYGDGYVIVNQERYVDNMIVLPEQIVEHWPVSTINQLDMAHFDPLLAVQPEIILLGTGAALQFPDKALMKNILARGIGLEVMDTQAACRTYNILTAEERHVAAAIFI</sequence>
<evidence type="ECO:0000313" key="1">
    <source>
        <dbReference type="EMBL" id="BBL35961.1"/>
    </source>
</evidence>
<dbReference type="CDD" id="cd05560">
    <property type="entry name" value="Xcc1710_like"/>
    <property type="match status" value="1"/>
</dbReference>
<accession>A0A4Y1YRU4</accession>
<dbReference type="InterPro" id="IPR036748">
    <property type="entry name" value="MTH938-like_sf"/>
</dbReference>
<gene>
    <name evidence="1" type="ORF">Nstercoris_02240</name>
</gene>
<protein>
    <recommendedName>
        <fullName evidence="3">Xcc1710-like domain-containing protein</fullName>
    </recommendedName>
</protein>
<dbReference type="Gene3D" id="3.40.1230.10">
    <property type="entry name" value="MTH938-like"/>
    <property type="match status" value="1"/>
</dbReference>
<reference evidence="1 2" key="1">
    <citation type="submission" date="2019-06" db="EMBL/GenBank/DDBJ databases">
        <title>Nitrosomonas stercoris KYUHI-S whole genome shotgun sequence.</title>
        <authorList>
            <person name="Nakagawa T."/>
            <person name="Tsuchiya Y."/>
            <person name="Takahashi R."/>
        </authorList>
    </citation>
    <scope>NUCLEOTIDE SEQUENCE [LARGE SCALE GENOMIC DNA]</scope>
    <source>
        <strain evidence="1 2">KYUHI-S</strain>
    </source>
</reference>
<dbReference type="EMBL" id="AP019755">
    <property type="protein sequence ID" value="BBL35961.1"/>
    <property type="molecule type" value="Genomic_DNA"/>
</dbReference>
<dbReference type="Proteomes" id="UP000316473">
    <property type="component" value="Chromosome"/>
</dbReference>
<dbReference type="InterPro" id="IPR007523">
    <property type="entry name" value="NDUFAF3/AAMDC"/>
</dbReference>
<dbReference type="Pfam" id="PF04430">
    <property type="entry name" value="DUF498"/>
    <property type="match status" value="1"/>
</dbReference>